<feature type="compositionally biased region" description="Acidic residues" evidence="1">
    <location>
        <begin position="96"/>
        <end position="113"/>
    </location>
</feature>
<protein>
    <submittedName>
        <fullName evidence="2">Uncharacterized protein</fullName>
    </submittedName>
</protein>
<sequence length="184" mass="21358">MNQYSDQPYYDGYWLRTNKNNQYSYQPCYGYLLKTDDGQNNPQPKNYGYEEDSDYDEDDHEPNYGLDQNNPQPNDYGNEEEPDYHQNTHEPTNYGYEEDNDGCEEDNDYDEDNHESNYGFDCQNSVNGYVEPLKGSNSFDNEVVQPSHGYAANTATNKPLANQEVDAHVVFTQASKLYNNPHLH</sequence>
<feature type="compositionally biased region" description="Polar residues" evidence="1">
    <location>
        <begin position="66"/>
        <end position="75"/>
    </location>
</feature>
<gene>
    <name evidence="2" type="ORF">ORAREDHAP_LOCUS5654</name>
</gene>
<organism evidence="2 3">
    <name type="scientific">Prunus armeniaca</name>
    <name type="common">Apricot</name>
    <name type="synonym">Armeniaca vulgaris</name>
    <dbReference type="NCBI Taxonomy" id="36596"/>
    <lineage>
        <taxon>Eukaryota</taxon>
        <taxon>Viridiplantae</taxon>
        <taxon>Streptophyta</taxon>
        <taxon>Embryophyta</taxon>
        <taxon>Tracheophyta</taxon>
        <taxon>Spermatophyta</taxon>
        <taxon>Magnoliopsida</taxon>
        <taxon>eudicotyledons</taxon>
        <taxon>Gunneridae</taxon>
        <taxon>Pentapetalae</taxon>
        <taxon>rosids</taxon>
        <taxon>fabids</taxon>
        <taxon>Rosales</taxon>
        <taxon>Rosaceae</taxon>
        <taxon>Amygdaloideae</taxon>
        <taxon>Amygdaleae</taxon>
        <taxon>Prunus</taxon>
    </lineage>
</organism>
<evidence type="ECO:0000313" key="3">
    <source>
        <dbReference type="Proteomes" id="UP000507245"/>
    </source>
</evidence>
<reference evidence="3" key="1">
    <citation type="journal article" date="2020" name="Genome Biol.">
        <title>Gamete binning: chromosome-level and haplotype-resolved genome assembly enabled by high-throughput single-cell sequencing of gamete genomes.</title>
        <authorList>
            <person name="Campoy J.A."/>
            <person name="Sun H."/>
            <person name="Goel M."/>
            <person name="Jiao W.-B."/>
            <person name="Folz-Donahue K."/>
            <person name="Wang N."/>
            <person name="Rubio M."/>
            <person name="Liu C."/>
            <person name="Kukat C."/>
            <person name="Ruiz D."/>
            <person name="Huettel B."/>
            <person name="Schneeberger K."/>
        </authorList>
    </citation>
    <scope>NUCLEOTIDE SEQUENCE [LARGE SCALE GENOMIC DNA]</scope>
    <source>
        <strain evidence="3">cv. Rojo Pasion</strain>
    </source>
</reference>
<evidence type="ECO:0000313" key="2">
    <source>
        <dbReference type="EMBL" id="CAB4294689.1"/>
    </source>
</evidence>
<dbReference type="EMBL" id="CAEKKB010000001">
    <property type="protein sequence ID" value="CAB4294689.1"/>
    <property type="molecule type" value="Genomic_DNA"/>
</dbReference>
<dbReference type="AlphaFoldDB" id="A0A6J5VZG2"/>
<accession>A0A6J5VZG2</accession>
<proteinExistence type="predicted"/>
<feature type="region of interest" description="Disordered" evidence="1">
    <location>
        <begin position="34"/>
        <end position="118"/>
    </location>
</feature>
<dbReference type="Proteomes" id="UP000507245">
    <property type="component" value="Unassembled WGS sequence"/>
</dbReference>
<feature type="compositionally biased region" description="Acidic residues" evidence="1">
    <location>
        <begin position="49"/>
        <end position="60"/>
    </location>
</feature>
<name>A0A6J5VZG2_PRUAR</name>
<evidence type="ECO:0000256" key="1">
    <source>
        <dbReference type="SAM" id="MobiDB-lite"/>
    </source>
</evidence>
<keyword evidence="3" id="KW-1185">Reference proteome</keyword>